<dbReference type="InterPro" id="IPR002018">
    <property type="entry name" value="CarbesteraseB"/>
</dbReference>
<keyword evidence="2" id="KW-0732">Signal</keyword>
<dbReference type="InterPro" id="IPR051093">
    <property type="entry name" value="Neuroligin/BSAL"/>
</dbReference>
<protein>
    <submittedName>
        <fullName evidence="5">Acylcarnitine hydrolase-like</fullName>
    </submittedName>
</protein>
<dbReference type="Pfam" id="PF00135">
    <property type="entry name" value="COesterase"/>
    <property type="match status" value="1"/>
</dbReference>
<dbReference type="AlphaFoldDB" id="A0A6P7HFS4"/>
<dbReference type="InterPro" id="IPR029058">
    <property type="entry name" value="AB_hydrolase_fold"/>
</dbReference>
<reference evidence="5" key="1">
    <citation type="submission" date="2025-08" db="UniProtKB">
        <authorList>
            <consortium name="RefSeq"/>
        </authorList>
    </citation>
    <scope>IDENTIFICATION</scope>
    <source>
        <tissue evidence="5">Whole insect</tissue>
    </source>
</reference>
<sequence length="99" mass="11357">MSLFMQENIDCIVQLPHGKIQGHILRSENGKNYYAFQEIPYAAPPIGENRFQEPKEPEPWDGIRSATRNEVVCLQEMPIPSSLRMSEDCLYLNVYSPVS</sequence>
<evidence type="ECO:0000259" key="4">
    <source>
        <dbReference type="Pfam" id="PF00135"/>
    </source>
</evidence>
<comment type="similarity">
    <text evidence="1">Belongs to the type-B carboxylesterase/lipase family.</text>
</comment>
<evidence type="ECO:0000256" key="3">
    <source>
        <dbReference type="ARBA" id="ARBA00023180"/>
    </source>
</evidence>
<evidence type="ECO:0000256" key="1">
    <source>
        <dbReference type="ARBA" id="ARBA00005964"/>
    </source>
</evidence>
<dbReference type="PROSITE" id="PS00941">
    <property type="entry name" value="CARBOXYLESTERASE_B_2"/>
    <property type="match status" value="1"/>
</dbReference>
<dbReference type="Gene3D" id="3.40.50.1820">
    <property type="entry name" value="alpha/beta hydrolase"/>
    <property type="match status" value="1"/>
</dbReference>
<feature type="domain" description="Carboxylesterase type B" evidence="4">
    <location>
        <begin position="12"/>
        <end position="97"/>
    </location>
</feature>
<organism evidence="5">
    <name type="scientific">Diabrotica virgifera virgifera</name>
    <name type="common">western corn rootworm</name>
    <dbReference type="NCBI Taxonomy" id="50390"/>
    <lineage>
        <taxon>Eukaryota</taxon>
        <taxon>Metazoa</taxon>
        <taxon>Ecdysozoa</taxon>
        <taxon>Arthropoda</taxon>
        <taxon>Hexapoda</taxon>
        <taxon>Insecta</taxon>
        <taxon>Pterygota</taxon>
        <taxon>Neoptera</taxon>
        <taxon>Endopterygota</taxon>
        <taxon>Coleoptera</taxon>
        <taxon>Polyphaga</taxon>
        <taxon>Cucujiformia</taxon>
        <taxon>Chrysomeloidea</taxon>
        <taxon>Chrysomelidae</taxon>
        <taxon>Galerucinae</taxon>
        <taxon>Diabroticina</taxon>
        <taxon>Diabroticites</taxon>
        <taxon>Diabrotica</taxon>
    </lineage>
</organism>
<dbReference type="InterPro" id="IPR019819">
    <property type="entry name" value="Carboxylesterase_B_CS"/>
</dbReference>
<evidence type="ECO:0000313" key="5">
    <source>
        <dbReference type="RefSeq" id="XP_028154580.1"/>
    </source>
</evidence>
<proteinExistence type="inferred from homology"/>
<accession>A0A6P7HFS4</accession>
<dbReference type="InParanoid" id="A0A6P7HFS4"/>
<dbReference type="PANTHER" id="PTHR43903">
    <property type="entry name" value="NEUROLIGIN"/>
    <property type="match status" value="1"/>
</dbReference>
<feature type="non-terminal residue" evidence="5">
    <location>
        <position position="99"/>
    </location>
</feature>
<dbReference type="RefSeq" id="XP_028154580.1">
    <property type="nucleotide sequence ID" value="XM_028298779.1"/>
</dbReference>
<gene>
    <name evidence="5" type="primary">LOC114348156</name>
</gene>
<keyword evidence="3" id="KW-0325">Glycoprotein</keyword>
<name>A0A6P7HFS4_DIAVI</name>
<dbReference type="SUPFAM" id="SSF53474">
    <property type="entry name" value="alpha/beta-Hydrolases"/>
    <property type="match status" value="1"/>
</dbReference>
<evidence type="ECO:0000256" key="2">
    <source>
        <dbReference type="ARBA" id="ARBA00022729"/>
    </source>
</evidence>